<evidence type="ECO:0000313" key="2">
    <source>
        <dbReference type="EMBL" id="GGK29831.1"/>
    </source>
</evidence>
<proteinExistence type="predicted"/>
<protein>
    <recommendedName>
        <fullName evidence="4">Secreted protein</fullName>
    </recommendedName>
</protein>
<keyword evidence="3" id="KW-1185">Reference proteome</keyword>
<dbReference type="EMBL" id="BMMV01000039">
    <property type="protein sequence ID" value="GGK29831.1"/>
    <property type="molecule type" value="Genomic_DNA"/>
</dbReference>
<reference evidence="3" key="1">
    <citation type="journal article" date="2019" name="Int. J. Syst. Evol. Microbiol.">
        <title>The Global Catalogue of Microorganisms (GCM) 10K type strain sequencing project: providing services to taxonomists for standard genome sequencing and annotation.</title>
        <authorList>
            <consortium name="The Broad Institute Genomics Platform"/>
            <consortium name="The Broad Institute Genome Sequencing Center for Infectious Disease"/>
            <person name="Wu L."/>
            <person name="Ma J."/>
        </authorList>
    </citation>
    <scope>NUCLEOTIDE SEQUENCE [LARGE SCALE GENOMIC DNA]</scope>
    <source>
        <strain evidence="3">CGMCC 4.7275</strain>
    </source>
</reference>
<accession>A0ABQ2EWY4</accession>
<gene>
    <name evidence="2" type="ORF">GCM10011583_72170</name>
</gene>
<evidence type="ECO:0008006" key="4">
    <source>
        <dbReference type="Google" id="ProtNLM"/>
    </source>
</evidence>
<name>A0ABQ2EWY4_9ACTN</name>
<feature type="chain" id="PRO_5045669087" description="Secreted protein" evidence="1">
    <location>
        <begin position="26"/>
        <end position="60"/>
    </location>
</feature>
<feature type="signal peptide" evidence="1">
    <location>
        <begin position="1"/>
        <end position="25"/>
    </location>
</feature>
<keyword evidence="1" id="KW-0732">Signal</keyword>
<dbReference type="Proteomes" id="UP000660265">
    <property type="component" value="Unassembled WGS sequence"/>
</dbReference>
<evidence type="ECO:0000256" key="1">
    <source>
        <dbReference type="SAM" id="SignalP"/>
    </source>
</evidence>
<evidence type="ECO:0000313" key="3">
    <source>
        <dbReference type="Proteomes" id="UP000660265"/>
    </source>
</evidence>
<dbReference type="RefSeq" id="WP_189111797.1">
    <property type="nucleotide sequence ID" value="NZ_BMMV01000039.1"/>
</dbReference>
<comment type="caution">
    <text evidence="2">The sequence shown here is derived from an EMBL/GenBank/DDBJ whole genome shotgun (WGS) entry which is preliminary data.</text>
</comment>
<sequence length="60" mass="6130">MRHGFAALVLATVALTAAYTAPAQAAANPSPVPPAAESLLKDGLTIEGPLINNLDLQHLL</sequence>
<organism evidence="2 3">
    <name type="scientific">Streptomyces camponoticapitis</name>
    <dbReference type="NCBI Taxonomy" id="1616125"/>
    <lineage>
        <taxon>Bacteria</taxon>
        <taxon>Bacillati</taxon>
        <taxon>Actinomycetota</taxon>
        <taxon>Actinomycetes</taxon>
        <taxon>Kitasatosporales</taxon>
        <taxon>Streptomycetaceae</taxon>
        <taxon>Streptomyces</taxon>
    </lineage>
</organism>